<protein>
    <submittedName>
        <fullName evidence="6">TIGR03621 family F420-dependent LLM class oxidoreductase</fullName>
    </submittedName>
</protein>
<accession>A0A934QSJ9</accession>
<dbReference type="InterPro" id="IPR019923">
    <property type="entry name" value="Lucif-like_OxRdtase_MSMEG_2516"/>
</dbReference>
<dbReference type="EMBL" id="JAENJH010000003">
    <property type="protein sequence ID" value="MBK1785550.1"/>
    <property type="molecule type" value="Genomic_DNA"/>
</dbReference>
<proteinExistence type="predicted"/>
<dbReference type="InterPro" id="IPR050172">
    <property type="entry name" value="SsuD_RutA_monooxygenase"/>
</dbReference>
<dbReference type="SUPFAM" id="SSF51679">
    <property type="entry name" value="Bacterial luciferase-like"/>
    <property type="match status" value="1"/>
</dbReference>
<keyword evidence="2" id="KW-0288">FMN</keyword>
<reference evidence="6" key="1">
    <citation type="submission" date="2020-12" db="EMBL/GenBank/DDBJ databases">
        <title>Prauserella sp. ASG 168, a novel actinomycete isolated from cave rock.</title>
        <authorList>
            <person name="Suriyachadkun C."/>
        </authorList>
    </citation>
    <scope>NUCLEOTIDE SEQUENCE</scope>
    <source>
        <strain evidence="6">ASG 168</strain>
    </source>
</reference>
<evidence type="ECO:0000259" key="5">
    <source>
        <dbReference type="Pfam" id="PF00296"/>
    </source>
</evidence>
<sequence length="290" mass="31255">MSARGFRFGVSFPLVGDRAEWIAKCRRAEELGYDVLSVSDHLGDGRSDPLGALAVAAAVTERPHVAPFVLDVPFYNEALLARHVATVAKLAGDGRLELGLGAGHVKSEFDDAGLPWLPARERVAQLARTVTGLRRRLGDDLPRLLIAGNSDGVLGLAAAEADTVGFGGLRQIRGEPSGTLTLVTPDELFERTEFVRAHARGRDPEFNLLIQHVATSDEPRAEIEAWAAPVPGLKPDADELLRAPQLLAGTTDEIAATLHERRERYGFSYVTVFEPALESFAPVLRALAGE</sequence>
<keyword evidence="3" id="KW-0560">Oxidoreductase</keyword>
<dbReference type="GO" id="GO:0008726">
    <property type="term" value="F:alkanesulfonate monooxygenase activity"/>
    <property type="evidence" value="ECO:0007669"/>
    <property type="project" value="TreeGrafter"/>
</dbReference>
<dbReference type="RefSeq" id="WP_200318590.1">
    <property type="nucleotide sequence ID" value="NZ_JAENJH010000003.1"/>
</dbReference>
<feature type="domain" description="Luciferase-like" evidence="5">
    <location>
        <begin position="25"/>
        <end position="137"/>
    </location>
</feature>
<name>A0A934QSJ9_9PSEU</name>
<evidence type="ECO:0000256" key="4">
    <source>
        <dbReference type="ARBA" id="ARBA00023033"/>
    </source>
</evidence>
<dbReference type="InterPro" id="IPR011251">
    <property type="entry name" value="Luciferase-like_dom"/>
</dbReference>
<dbReference type="PANTHER" id="PTHR42847:SF4">
    <property type="entry name" value="ALKANESULFONATE MONOOXYGENASE-RELATED"/>
    <property type="match status" value="1"/>
</dbReference>
<dbReference type="Proteomes" id="UP000635245">
    <property type="component" value="Unassembled WGS sequence"/>
</dbReference>
<dbReference type="Pfam" id="PF00296">
    <property type="entry name" value="Bac_luciferase"/>
    <property type="match status" value="1"/>
</dbReference>
<dbReference type="PANTHER" id="PTHR42847">
    <property type="entry name" value="ALKANESULFONATE MONOOXYGENASE"/>
    <property type="match status" value="1"/>
</dbReference>
<keyword evidence="1" id="KW-0285">Flavoprotein</keyword>
<dbReference type="AlphaFoldDB" id="A0A934QSJ9"/>
<evidence type="ECO:0000313" key="6">
    <source>
        <dbReference type="EMBL" id="MBK1785550.1"/>
    </source>
</evidence>
<organism evidence="6 7">
    <name type="scientific">Prauserella cavernicola</name>
    <dbReference type="NCBI Taxonomy" id="2800127"/>
    <lineage>
        <taxon>Bacteria</taxon>
        <taxon>Bacillati</taxon>
        <taxon>Actinomycetota</taxon>
        <taxon>Actinomycetes</taxon>
        <taxon>Pseudonocardiales</taxon>
        <taxon>Pseudonocardiaceae</taxon>
        <taxon>Prauserella</taxon>
    </lineage>
</organism>
<evidence type="ECO:0000313" key="7">
    <source>
        <dbReference type="Proteomes" id="UP000635245"/>
    </source>
</evidence>
<dbReference type="InterPro" id="IPR036661">
    <property type="entry name" value="Luciferase-like_sf"/>
</dbReference>
<comment type="caution">
    <text evidence="6">The sequence shown here is derived from an EMBL/GenBank/DDBJ whole genome shotgun (WGS) entry which is preliminary data.</text>
</comment>
<keyword evidence="7" id="KW-1185">Reference proteome</keyword>
<keyword evidence="4" id="KW-0503">Monooxygenase</keyword>
<dbReference type="NCBIfam" id="TIGR03621">
    <property type="entry name" value="F420_MSMEG_2516"/>
    <property type="match status" value="1"/>
</dbReference>
<evidence type="ECO:0000256" key="2">
    <source>
        <dbReference type="ARBA" id="ARBA00022643"/>
    </source>
</evidence>
<gene>
    <name evidence="6" type="ORF">JHE00_14555</name>
</gene>
<dbReference type="Gene3D" id="3.20.20.30">
    <property type="entry name" value="Luciferase-like domain"/>
    <property type="match status" value="1"/>
</dbReference>
<evidence type="ECO:0000256" key="1">
    <source>
        <dbReference type="ARBA" id="ARBA00022630"/>
    </source>
</evidence>
<evidence type="ECO:0000256" key="3">
    <source>
        <dbReference type="ARBA" id="ARBA00023002"/>
    </source>
</evidence>
<dbReference type="GO" id="GO:0046306">
    <property type="term" value="P:alkanesulfonate catabolic process"/>
    <property type="evidence" value="ECO:0007669"/>
    <property type="project" value="TreeGrafter"/>
</dbReference>